<evidence type="ECO:0000256" key="7">
    <source>
        <dbReference type="ARBA" id="ARBA00023125"/>
    </source>
</evidence>
<dbReference type="RefSeq" id="WP_058476272.1">
    <property type="nucleotide sequence ID" value="NZ_CAAAIO010000004.1"/>
</dbReference>
<dbReference type="InterPro" id="IPR024633">
    <property type="entry name" value="DnaA_N_dom"/>
</dbReference>
<evidence type="ECO:0000259" key="13">
    <source>
        <dbReference type="SMART" id="SM00382"/>
    </source>
</evidence>
<gene>
    <name evidence="8 16" type="primary">dnaA</name>
    <name evidence="15" type="ORF">Lstg_0682</name>
    <name evidence="16" type="ORF">NCTC11991_00001</name>
</gene>
<keyword evidence="5 8" id="KW-0067">ATP-binding</keyword>
<comment type="domain">
    <text evidence="8">Domain I is involved in oligomerization and binding regulators, domain II is flexibile and of varying length in different bacteria, domain III forms the AAA+ region, while domain IV binds dsDNA.</text>
</comment>
<dbReference type="Gene3D" id="1.10.1750.10">
    <property type="match status" value="1"/>
</dbReference>
<dbReference type="FunFam" id="1.10.8.60:FF:000003">
    <property type="entry name" value="Chromosomal replication initiator protein DnaA"/>
    <property type="match status" value="1"/>
</dbReference>
<dbReference type="GO" id="GO:0006275">
    <property type="term" value="P:regulation of DNA replication"/>
    <property type="evidence" value="ECO:0007669"/>
    <property type="project" value="UniProtKB-UniRule"/>
</dbReference>
<keyword evidence="2 8" id="KW-0963">Cytoplasm</keyword>
<keyword evidence="6 8" id="KW-0446">Lipid-binding</keyword>
<keyword evidence="17" id="KW-1185">Reference proteome</keyword>
<dbReference type="InterPro" id="IPR001957">
    <property type="entry name" value="Chromosome_initiator_DnaA"/>
</dbReference>
<feature type="compositionally biased region" description="Low complexity" evidence="12">
    <location>
        <begin position="82"/>
        <end position="102"/>
    </location>
</feature>
<comment type="function">
    <text evidence="8 10">Plays an essential role in the initiation and regulation of chromosomal replication. ATP-DnaA binds to the origin of replication (oriC) to initiate formation of the DNA replication initiation complex once per cell cycle. Binds the DnaA box (a 9 base pair repeat at the origin) and separates the double-stranded (ds)DNA. Forms a right-handed helical filament on oriC DNA; dsDNA binds to the exterior of the filament while single-stranded (ss)DNA is stabiized in the filament's interior. The ATP-DnaA-oriC complex binds and stabilizes one strand of the AT-rich DNA unwinding element (DUE), permitting loading of DNA polymerase. After initiation quickly degrades to an ADP-DnaA complex that is not apt for DNA replication. Binds acidic phospholipids.</text>
</comment>
<feature type="domain" description="Chromosomal replication initiator DnaA C-terminal" evidence="14">
    <location>
        <begin position="368"/>
        <end position="437"/>
    </location>
</feature>
<reference evidence="16 18" key="2">
    <citation type="submission" date="2018-06" db="EMBL/GenBank/DDBJ databases">
        <authorList>
            <consortium name="Pathogen Informatics"/>
            <person name="Doyle S."/>
        </authorList>
    </citation>
    <scope>NUCLEOTIDE SEQUENCE [LARGE SCALE GENOMIC DNA]</scope>
    <source>
        <strain evidence="16 18">NCTC11991</strain>
    </source>
</reference>
<evidence type="ECO:0000256" key="11">
    <source>
        <dbReference type="RuleBase" id="RU004227"/>
    </source>
</evidence>
<evidence type="ECO:0000313" key="15">
    <source>
        <dbReference type="EMBL" id="KTD79466.1"/>
    </source>
</evidence>
<dbReference type="FunFam" id="1.10.1750.10:FF:000001">
    <property type="entry name" value="Chromosomal replication initiator protein DnaA"/>
    <property type="match status" value="1"/>
</dbReference>
<dbReference type="CDD" id="cd00009">
    <property type="entry name" value="AAA"/>
    <property type="match status" value="1"/>
</dbReference>
<dbReference type="EMBL" id="LNYZ01000005">
    <property type="protein sequence ID" value="KTD79466.1"/>
    <property type="molecule type" value="Genomic_DNA"/>
</dbReference>
<dbReference type="PROSITE" id="PS01008">
    <property type="entry name" value="DNAA"/>
    <property type="match status" value="1"/>
</dbReference>
<dbReference type="Pfam" id="PF11638">
    <property type="entry name" value="DnaA_N"/>
    <property type="match status" value="1"/>
</dbReference>
<dbReference type="Gene3D" id="3.30.300.180">
    <property type="match status" value="1"/>
</dbReference>
<dbReference type="Proteomes" id="UP000054820">
    <property type="component" value="Unassembled WGS sequence"/>
</dbReference>
<evidence type="ECO:0000313" key="16">
    <source>
        <dbReference type="EMBL" id="STY21433.1"/>
    </source>
</evidence>
<dbReference type="InterPro" id="IPR010921">
    <property type="entry name" value="Trp_repressor/repl_initiator"/>
</dbReference>
<dbReference type="Gene3D" id="3.40.50.300">
    <property type="entry name" value="P-loop containing nucleotide triphosphate hydrolases"/>
    <property type="match status" value="1"/>
</dbReference>
<feature type="binding site" evidence="8">
    <location>
        <position position="168"/>
    </location>
    <ligand>
        <name>ATP</name>
        <dbReference type="ChEBI" id="CHEBI:30616"/>
    </ligand>
</feature>
<protein>
    <recommendedName>
        <fullName evidence="8 9">Chromosomal replication initiator protein DnaA</fullName>
    </recommendedName>
</protein>
<accession>A0A378L3R6</accession>
<evidence type="ECO:0000256" key="6">
    <source>
        <dbReference type="ARBA" id="ARBA00023121"/>
    </source>
</evidence>
<evidence type="ECO:0000313" key="18">
    <source>
        <dbReference type="Proteomes" id="UP000255110"/>
    </source>
</evidence>
<evidence type="ECO:0000256" key="4">
    <source>
        <dbReference type="ARBA" id="ARBA00022741"/>
    </source>
</evidence>
<name>A0A378L3R6_9GAMM</name>
<comment type="caution">
    <text evidence="8">Lacks conserved residue(s) required for the propagation of feature annotation.</text>
</comment>
<dbReference type="FunFam" id="3.40.50.300:FF:000103">
    <property type="entry name" value="Chromosomal replication initiator protein DnaA"/>
    <property type="match status" value="1"/>
</dbReference>
<dbReference type="InterPro" id="IPR038454">
    <property type="entry name" value="DnaA_N_sf"/>
</dbReference>
<feature type="region of interest" description="Domain I, interacts with DnaA modulators" evidence="8">
    <location>
        <begin position="1"/>
        <end position="102"/>
    </location>
</feature>
<dbReference type="Proteomes" id="UP000255110">
    <property type="component" value="Unassembled WGS sequence"/>
</dbReference>
<dbReference type="AlphaFoldDB" id="A0A378L3R6"/>
<evidence type="ECO:0000256" key="9">
    <source>
        <dbReference type="NCBIfam" id="TIGR00362"/>
    </source>
</evidence>
<dbReference type="InterPro" id="IPR020591">
    <property type="entry name" value="Chromosome_initiator_DnaA-like"/>
</dbReference>
<dbReference type="GO" id="GO:0003688">
    <property type="term" value="F:DNA replication origin binding"/>
    <property type="evidence" value="ECO:0007669"/>
    <property type="project" value="UniProtKB-UniRule"/>
</dbReference>
<evidence type="ECO:0000256" key="8">
    <source>
        <dbReference type="HAMAP-Rule" id="MF_00377"/>
    </source>
</evidence>
<feature type="binding site" evidence="8">
    <location>
        <position position="170"/>
    </location>
    <ligand>
        <name>ATP</name>
        <dbReference type="ChEBI" id="CHEBI:30616"/>
    </ligand>
</feature>
<comment type="subunit">
    <text evidence="8">Oligomerizes as a right-handed, spiral filament on DNA at oriC.</text>
</comment>
<feature type="domain" description="AAA+ ATPase" evidence="13">
    <location>
        <begin position="157"/>
        <end position="366"/>
    </location>
</feature>
<dbReference type="CDD" id="cd06571">
    <property type="entry name" value="Bac_DnaA_C"/>
    <property type="match status" value="1"/>
</dbReference>
<evidence type="ECO:0000313" key="17">
    <source>
        <dbReference type="Proteomes" id="UP000054820"/>
    </source>
</evidence>
<dbReference type="PRINTS" id="PR00051">
    <property type="entry name" value="DNAA"/>
</dbReference>
<dbReference type="PANTHER" id="PTHR30050:SF2">
    <property type="entry name" value="CHROMOSOMAL REPLICATION INITIATOR PROTEIN DNAA"/>
    <property type="match status" value="1"/>
</dbReference>
<feature type="region of interest" description="Domain IV, binds dsDNA" evidence="8">
    <location>
        <begin position="341"/>
        <end position="460"/>
    </location>
</feature>
<dbReference type="InterPro" id="IPR013159">
    <property type="entry name" value="DnaA_C"/>
</dbReference>
<feature type="binding site" evidence="8">
    <location>
        <position position="171"/>
    </location>
    <ligand>
        <name>ATP</name>
        <dbReference type="ChEBI" id="CHEBI:30616"/>
    </ligand>
</feature>
<dbReference type="GO" id="GO:0008289">
    <property type="term" value="F:lipid binding"/>
    <property type="evidence" value="ECO:0007669"/>
    <property type="project" value="UniProtKB-KW"/>
</dbReference>
<evidence type="ECO:0000256" key="10">
    <source>
        <dbReference type="RuleBase" id="RU000577"/>
    </source>
</evidence>
<dbReference type="HAMAP" id="MF_00377">
    <property type="entry name" value="DnaA_bact"/>
    <property type="match status" value="1"/>
</dbReference>
<dbReference type="EMBL" id="UGOY01000001">
    <property type="protein sequence ID" value="STY21433.1"/>
    <property type="molecule type" value="Genomic_DNA"/>
</dbReference>
<evidence type="ECO:0000256" key="3">
    <source>
        <dbReference type="ARBA" id="ARBA00022705"/>
    </source>
</evidence>
<evidence type="ECO:0000256" key="2">
    <source>
        <dbReference type="ARBA" id="ARBA00022490"/>
    </source>
</evidence>
<feature type="region of interest" description="Disordered" evidence="12">
    <location>
        <begin position="82"/>
        <end position="110"/>
    </location>
</feature>
<dbReference type="SMART" id="SM00760">
    <property type="entry name" value="Bac_DnaA_C"/>
    <property type="match status" value="1"/>
</dbReference>
<evidence type="ECO:0000256" key="12">
    <source>
        <dbReference type="SAM" id="MobiDB-lite"/>
    </source>
</evidence>
<feature type="binding site" evidence="8">
    <location>
        <position position="172"/>
    </location>
    <ligand>
        <name>ATP</name>
        <dbReference type="ChEBI" id="CHEBI:30616"/>
    </ligand>
</feature>
<dbReference type="GO" id="GO:0005524">
    <property type="term" value="F:ATP binding"/>
    <property type="evidence" value="ECO:0007669"/>
    <property type="project" value="UniProtKB-UniRule"/>
</dbReference>
<dbReference type="STRING" id="460.Lstg_0682"/>
<reference evidence="15 17" key="1">
    <citation type="submission" date="2015-11" db="EMBL/GenBank/DDBJ databases">
        <title>Genomic analysis of 38 Legionella species identifies large and diverse effector repertoires.</title>
        <authorList>
            <person name="Burstein D."/>
            <person name="Amaro F."/>
            <person name="Zusman T."/>
            <person name="Lifshitz Z."/>
            <person name="Cohen O."/>
            <person name="Gilbert J.A."/>
            <person name="Pupko T."/>
            <person name="Shuman H.A."/>
            <person name="Segal G."/>
        </authorList>
    </citation>
    <scope>NUCLEOTIDE SEQUENCE [LARGE SCALE GENOMIC DNA]</scope>
    <source>
        <strain evidence="15 17">SC-18-C9</strain>
    </source>
</reference>
<dbReference type="GO" id="GO:0005886">
    <property type="term" value="C:plasma membrane"/>
    <property type="evidence" value="ECO:0007669"/>
    <property type="project" value="TreeGrafter"/>
</dbReference>
<dbReference type="InterPro" id="IPR003593">
    <property type="entry name" value="AAA+_ATPase"/>
</dbReference>
<evidence type="ECO:0000256" key="5">
    <source>
        <dbReference type="ARBA" id="ARBA00022840"/>
    </source>
</evidence>
<dbReference type="PANTHER" id="PTHR30050">
    <property type="entry name" value="CHROMOSOMAL REPLICATION INITIATOR PROTEIN DNAA"/>
    <property type="match status" value="1"/>
</dbReference>
<dbReference type="Gene3D" id="1.10.8.60">
    <property type="match status" value="1"/>
</dbReference>
<keyword evidence="7 8" id="KW-0238">DNA-binding</keyword>
<evidence type="ECO:0000259" key="14">
    <source>
        <dbReference type="SMART" id="SM00760"/>
    </source>
</evidence>
<comment type="subcellular location">
    <subcellularLocation>
        <location evidence="8">Cytoplasm</location>
    </subcellularLocation>
</comment>
<evidence type="ECO:0000256" key="1">
    <source>
        <dbReference type="ARBA" id="ARBA00006583"/>
    </source>
</evidence>
<keyword evidence="3 8" id="KW-0235">DNA replication</keyword>
<dbReference type="Pfam" id="PF00308">
    <property type="entry name" value="Bac_DnaA"/>
    <property type="match status" value="1"/>
</dbReference>
<dbReference type="SUPFAM" id="SSF52540">
    <property type="entry name" value="P-loop containing nucleoside triphosphate hydrolases"/>
    <property type="match status" value="1"/>
</dbReference>
<comment type="similarity">
    <text evidence="1 8 11">Belongs to the DnaA family.</text>
</comment>
<sequence>MSASVWQKCLGLLQDEYSAQQFNTWLRPLQAHTDDQRLILFAPNRFVVDWVKKHFFSRIEELIKQFCGDEIKSISIEIGSKVSSTDSDSSSSGSFSSEVKASVPTSPTEVKTAPKKAVDYKSSHLNKKFVFESFVEGNSNQLARAASMQVAERPGDAYNPLFIYGGVGLGKTHLMHAIGNAILKNNPDAKILYLHSERFVADMVKAIQTNSINEFKRFYRSLNALLIDDIQFFAGKDRSQEEFFHTFNALLEGQQQIILTSDRYPKEIEGMEERLKSRFGWGLTVAVEPPELETRVAILISKAEQSNIELPYEVAFFIAKRIRSNVRELEGALRRVIANAHFTGKPITIEFVHEALRDLLALQDKLVTIENIQKTVAEYYKVKVADILSKRRSRSIARPRQMAMALSKELTNHSLPEIGDHFGGRDHTTVIHACRKVKELIQDDSDFAEDYKNLMRILSS</sequence>
<feature type="region of interest" description="Domain III, AAA+ region" evidence="8">
    <location>
        <begin position="124"/>
        <end position="340"/>
    </location>
</feature>
<dbReference type="GO" id="GO:0005737">
    <property type="term" value="C:cytoplasm"/>
    <property type="evidence" value="ECO:0007669"/>
    <property type="project" value="UniProtKB-SubCell"/>
</dbReference>
<dbReference type="OrthoDB" id="9807019at2"/>
<dbReference type="GO" id="GO:0006270">
    <property type="term" value="P:DNA replication initiation"/>
    <property type="evidence" value="ECO:0007669"/>
    <property type="project" value="UniProtKB-UniRule"/>
</dbReference>
<dbReference type="Pfam" id="PF08299">
    <property type="entry name" value="Bac_DnaA_C"/>
    <property type="match status" value="1"/>
</dbReference>
<organism evidence="16 18">
    <name type="scientific">Legionella steigerwaltii</name>
    <dbReference type="NCBI Taxonomy" id="460"/>
    <lineage>
        <taxon>Bacteria</taxon>
        <taxon>Pseudomonadati</taxon>
        <taxon>Pseudomonadota</taxon>
        <taxon>Gammaproteobacteria</taxon>
        <taxon>Legionellales</taxon>
        <taxon>Legionellaceae</taxon>
        <taxon>Legionella</taxon>
    </lineage>
</organism>
<dbReference type="SUPFAM" id="SSF48295">
    <property type="entry name" value="TrpR-like"/>
    <property type="match status" value="1"/>
</dbReference>
<proteinExistence type="inferred from homology"/>
<keyword evidence="4 8" id="KW-0547">Nucleotide-binding</keyword>
<dbReference type="NCBIfam" id="TIGR00362">
    <property type="entry name" value="DnaA"/>
    <property type="match status" value="1"/>
</dbReference>
<dbReference type="SMART" id="SM00382">
    <property type="entry name" value="AAA"/>
    <property type="match status" value="1"/>
</dbReference>
<dbReference type="InterPro" id="IPR027417">
    <property type="entry name" value="P-loop_NTPase"/>
</dbReference>
<dbReference type="InterPro" id="IPR013317">
    <property type="entry name" value="DnaA_dom"/>
</dbReference>
<dbReference type="InterPro" id="IPR018312">
    <property type="entry name" value="Chromosome_initiator_DnaA_CS"/>
</dbReference>